<evidence type="ECO:0000256" key="3">
    <source>
        <dbReference type="ARBA" id="ARBA00009370"/>
    </source>
</evidence>
<evidence type="ECO:0000256" key="7">
    <source>
        <dbReference type="RuleBase" id="RU362042"/>
    </source>
</evidence>
<keyword evidence="7" id="KW-0812">Transmembrane</keyword>
<dbReference type="RefSeq" id="WP_264850583.1">
    <property type="nucleotide sequence ID" value="NZ_BRXR01000001.1"/>
</dbReference>
<evidence type="ECO:0000313" key="10">
    <source>
        <dbReference type="Proteomes" id="UP001208567"/>
    </source>
</evidence>
<feature type="transmembrane region" description="Helical" evidence="7">
    <location>
        <begin position="24"/>
        <end position="44"/>
    </location>
</feature>
<dbReference type="EMBL" id="BRXR01000001">
    <property type="protein sequence ID" value="GLC31302.1"/>
    <property type="molecule type" value="Genomic_DNA"/>
</dbReference>
<dbReference type="Pfam" id="PF10502">
    <property type="entry name" value="Peptidase_S26"/>
    <property type="match status" value="1"/>
</dbReference>
<protein>
    <recommendedName>
        <fullName evidence="4 7">Signal peptidase I</fullName>
        <ecNumber evidence="4 7">3.4.21.89</ecNumber>
    </recommendedName>
</protein>
<comment type="subcellular location">
    <subcellularLocation>
        <location evidence="2">Cell membrane</location>
        <topology evidence="2">Single-pass type II membrane protein</topology>
    </subcellularLocation>
    <subcellularLocation>
        <location evidence="7">Membrane</location>
        <topology evidence="7">Single-pass type II membrane protein</topology>
    </subcellularLocation>
</comment>
<evidence type="ECO:0000259" key="8">
    <source>
        <dbReference type="Pfam" id="PF10502"/>
    </source>
</evidence>
<dbReference type="CDD" id="cd06530">
    <property type="entry name" value="S26_SPase_I"/>
    <property type="match status" value="1"/>
</dbReference>
<comment type="similarity">
    <text evidence="3 7">Belongs to the peptidase S26 family.</text>
</comment>
<evidence type="ECO:0000256" key="4">
    <source>
        <dbReference type="ARBA" id="ARBA00013208"/>
    </source>
</evidence>
<dbReference type="Proteomes" id="UP001208567">
    <property type="component" value="Unassembled WGS sequence"/>
</dbReference>
<evidence type="ECO:0000313" key="9">
    <source>
        <dbReference type="EMBL" id="GLC31302.1"/>
    </source>
</evidence>
<gene>
    <name evidence="9" type="primary">sipS</name>
    <name evidence="9" type="ORF">bsdE14_27120</name>
</gene>
<keyword evidence="6 7" id="KW-0378">Hydrolase</keyword>
<dbReference type="InterPro" id="IPR019756">
    <property type="entry name" value="Pept_S26A_signal_pept_1_Ser-AS"/>
</dbReference>
<dbReference type="Gene3D" id="2.10.109.10">
    <property type="entry name" value="Umud Fragment, subunit A"/>
    <property type="match status" value="1"/>
</dbReference>
<dbReference type="NCBIfam" id="TIGR02227">
    <property type="entry name" value="sigpep_I_bact"/>
    <property type="match status" value="1"/>
</dbReference>
<dbReference type="PROSITE" id="PS00761">
    <property type="entry name" value="SPASE_I_3"/>
    <property type="match status" value="1"/>
</dbReference>
<keyword evidence="5 7" id="KW-0645">Protease</keyword>
<dbReference type="InterPro" id="IPR000223">
    <property type="entry name" value="Pept_S26A_signal_pept_1"/>
</dbReference>
<accession>A0ABQ5N7U0</accession>
<evidence type="ECO:0000256" key="1">
    <source>
        <dbReference type="ARBA" id="ARBA00000677"/>
    </source>
</evidence>
<sequence length="191" mass="21588">MENNATQNKDSENKSSLLKQIRDYGISILIAITVALLCNAFVFARADVDGESMLPTLHDKDVVFVEKITNLTKHFKRGQIIIFDRKNAEKDILVKRIIGIEGDQIQIKEGKVYLNGEALKEDYLADGTFTAPSQFLANNKTYTVEKNHVFVLGDNRENSVDSRILGTINVNDIKGHTVIRLYPFNSVRLFK</sequence>
<name>A0ABQ5N7U0_9CLOT</name>
<keyword evidence="7" id="KW-0472">Membrane</keyword>
<dbReference type="SUPFAM" id="SSF51306">
    <property type="entry name" value="LexA/Signal peptidase"/>
    <property type="match status" value="1"/>
</dbReference>
<feature type="domain" description="Peptidase S26" evidence="8">
    <location>
        <begin position="22"/>
        <end position="181"/>
    </location>
</feature>
<comment type="caution">
    <text evidence="9">The sequence shown here is derived from an EMBL/GenBank/DDBJ whole genome shotgun (WGS) entry which is preliminary data.</text>
</comment>
<dbReference type="PRINTS" id="PR00727">
    <property type="entry name" value="LEADERPTASE"/>
</dbReference>
<proteinExistence type="inferred from homology"/>
<evidence type="ECO:0000256" key="2">
    <source>
        <dbReference type="ARBA" id="ARBA00004401"/>
    </source>
</evidence>
<dbReference type="PANTHER" id="PTHR43390">
    <property type="entry name" value="SIGNAL PEPTIDASE I"/>
    <property type="match status" value="1"/>
</dbReference>
<dbReference type="PANTHER" id="PTHR43390:SF1">
    <property type="entry name" value="CHLOROPLAST PROCESSING PEPTIDASE"/>
    <property type="match status" value="1"/>
</dbReference>
<dbReference type="PROSITE" id="PS00501">
    <property type="entry name" value="SPASE_I_1"/>
    <property type="match status" value="1"/>
</dbReference>
<reference evidence="9 10" key="1">
    <citation type="journal article" date="2024" name="Int. J. Syst. Evol. Microbiol.">
        <title>Clostridium omnivorum sp. nov., isolated from anoxic soil under the treatment of reductive soil disinfestation.</title>
        <authorList>
            <person name="Ueki A."/>
            <person name="Tonouchi A."/>
            <person name="Kaku N."/>
            <person name="Honma S."/>
            <person name="Ueki K."/>
        </authorList>
    </citation>
    <scope>NUCLEOTIDE SEQUENCE [LARGE SCALE GENOMIC DNA]</scope>
    <source>
        <strain evidence="9 10">E14</strain>
    </source>
</reference>
<dbReference type="InterPro" id="IPR019758">
    <property type="entry name" value="Pept_S26A_signal_pept_1_CS"/>
</dbReference>
<keyword evidence="7" id="KW-1133">Transmembrane helix</keyword>
<evidence type="ECO:0000256" key="6">
    <source>
        <dbReference type="ARBA" id="ARBA00022801"/>
    </source>
</evidence>
<dbReference type="EC" id="3.4.21.89" evidence="4 7"/>
<evidence type="ECO:0000256" key="5">
    <source>
        <dbReference type="ARBA" id="ARBA00022670"/>
    </source>
</evidence>
<dbReference type="InterPro" id="IPR019533">
    <property type="entry name" value="Peptidase_S26"/>
</dbReference>
<comment type="catalytic activity">
    <reaction evidence="1 7">
        <text>Cleavage of hydrophobic, N-terminal signal or leader sequences from secreted and periplasmic proteins.</text>
        <dbReference type="EC" id="3.4.21.89"/>
    </reaction>
</comment>
<organism evidence="9 10">
    <name type="scientific">Clostridium omnivorum</name>
    <dbReference type="NCBI Taxonomy" id="1604902"/>
    <lineage>
        <taxon>Bacteria</taxon>
        <taxon>Bacillati</taxon>
        <taxon>Bacillota</taxon>
        <taxon>Clostridia</taxon>
        <taxon>Eubacteriales</taxon>
        <taxon>Clostridiaceae</taxon>
        <taxon>Clostridium</taxon>
    </lineage>
</organism>
<dbReference type="InterPro" id="IPR036286">
    <property type="entry name" value="LexA/Signal_pep-like_sf"/>
</dbReference>
<keyword evidence="10" id="KW-1185">Reference proteome</keyword>